<name>A0A3B1D7Z4_9ZZZZ</name>
<protein>
    <recommendedName>
        <fullName evidence="2">Rhodanese domain-containing protein</fullName>
    </recommendedName>
</protein>
<sequence>MRSKKLFTVFLALAGLFLFAVPSVYALNEVSAVNTYSALQSDPTAVIFDTRAVDEHNGLVPPWS</sequence>
<accession>A0A3B1D7Z4</accession>
<feature type="non-terminal residue" evidence="1">
    <location>
        <position position="64"/>
    </location>
</feature>
<evidence type="ECO:0008006" key="2">
    <source>
        <dbReference type="Google" id="ProtNLM"/>
    </source>
</evidence>
<dbReference type="AlphaFoldDB" id="A0A3B1D7Z4"/>
<evidence type="ECO:0000313" key="1">
    <source>
        <dbReference type="EMBL" id="VAX31040.1"/>
    </source>
</evidence>
<dbReference type="EMBL" id="UOGH01000193">
    <property type="protein sequence ID" value="VAX31040.1"/>
    <property type="molecule type" value="Genomic_DNA"/>
</dbReference>
<reference evidence="1" key="1">
    <citation type="submission" date="2018-06" db="EMBL/GenBank/DDBJ databases">
        <authorList>
            <person name="Zhirakovskaya E."/>
        </authorList>
    </citation>
    <scope>NUCLEOTIDE SEQUENCE</scope>
</reference>
<organism evidence="1">
    <name type="scientific">hydrothermal vent metagenome</name>
    <dbReference type="NCBI Taxonomy" id="652676"/>
    <lineage>
        <taxon>unclassified sequences</taxon>
        <taxon>metagenomes</taxon>
        <taxon>ecological metagenomes</taxon>
    </lineage>
</organism>
<gene>
    <name evidence="1" type="ORF">MNBD_NITROSPIRAE02-387</name>
</gene>
<proteinExistence type="predicted"/>